<evidence type="ECO:0000256" key="1">
    <source>
        <dbReference type="SAM" id="Phobius"/>
    </source>
</evidence>
<reference evidence="2 3" key="1">
    <citation type="journal article" date="2014" name="PLoS Genet.">
        <title>The Genome of Spironucleus salmonicida Highlights a Fish Pathogen Adapted to Fluctuating Environments.</title>
        <authorList>
            <person name="Xu F."/>
            <person name="Jerlstrom-Hultqvist J."/>
            <person name="Einarsson E."/>
            <person name="Astvaldsson A."/>
            <person name="Svard S.G."/>
            <person name="Andersson J.O."/>
        </authorList>
    </citation>
    <scope>NUCLEOTIDE SEQUENCE [LARGE SCALE GENOMIC DNA]</scope>
    <source>
        <strain evidence="2 3">ATCC 50377</strain>
    </source>
</reference>
<dbReference type="RefSeq" id="XP_067766796.1">
    <property type="nucleotide sequence ID" value="XM_067905479.1"/>
</dbReference>
<keyword evidence="1" id="KW-0472">Membrane</keyword>
<dbReference type="KEGG" id="ssao:94295584"/>
<dbReference type="InterPro" id="IPR009030">
    <property type="entry name" value="Growth_fac_rcpt_cys_sf"/>
</dbReference>
<dbReference type="SMART" id="SM00261">
    <property type="entry name" value="FU"/>
    <property type="match status" value="3"/>
</dbReference>
<dbReference type="InterPro" id="IPR006212">
    <property type="entry name" value="Furin_repeat"/>
</dbReference>
<dbReference type="CDD" id="cd12087">
    <property type="entry name" value="TM_EGFR-like"/>
    <property type="match status" value="1"/>
</dbReference>
<proteinExistence type="predicted"/>
<organism evidence="2 3">
    <name type="scientific">Spironucleus salmonicida</name>
    <dbReference type="NCBI Taxonomy" id="348837"/>
    <lineage>
        <taxon>Eukaryota</taxon>
        <taxon>Metamonada</taxon>
        <taxon>Diplomonadida</taxon>
        <taxon>Hexamitidae</taxon>
        <taxon>Hexamitinae</taxon>
        <taxon>Spironucleus</taxon>
    </lineage>
</organism>
<evidence type="ECO:0000313" key="3">
    <source>
        <dbReference type="Proteomes" id="UP000018208"/>
    </source>
</evidence>
<gene>
    <name evidence="2" type="ORF">SS50377_21561</name>
</gene>
<dbReference type="SUPFAM" id="SSF57184">
    <property type="entry name" value="Growth factor receptor domain"/>
    <property type="match status" value="1"/>
</dbReference>
<accession>A0A9P8LXC5</accession>
<dbReference type="OrthoDB" id="19903at2759"/>
<dbReference type="Proteomes" id="UP000018208">
    <property type="component" value="Unassembled WGS sequence"/>
</dbReference>
<keyword evidence="3" id="KW-1185">Reference proteome</keyword>
<comment type="caution">
    <text evidence="2">The sequence shown here is derived from an EMBL/GenBank/DDBJ whole genome shotgun (WGS) entry which is preliminary data.</text>
</comment>
<dbReference type="GeneID" id="94295584"/>
<keyword evidence="1" id="KW-0812">Transmembrane</keyword>
<evidence type="ECO:0000313" key="2">
    <source>
        <dbReference type="EMBL" id="KAH0576023.1"/>
    </source>
</evidence>
<name>A0A9P8LXC5_9EUKA</name>
<feature type="transmembrane region" description="Helical" evidence="1">
    <location>
        <begin position="262"/>
        <end position="286"/>
    </location>
</feature>
<protein>
    <submittedName>
        <fullName evidence="2">Cysteine-rich membrane protein 1</fullName>
    </submittedName>
</protein>
<sequence>MINSGKCTVTSNKCLANTFCPATTETEADCKPCTQISTSGAHSCNCIDNTASNGCQLCADEKCTKCTEEQFLDNTGKCESCSVDCQTCESTEDKCTSCNKGKILNKSTNKCENTCSTNKQCSDKGIGYCDLSVKYCKPCALNCSLCISSEFCATCEPSSMNNVLTIEGKCTKQCNGLTQDKYCLDGVATDCAADATSECACSNQQGCATCNTENSGCDLCLAGYVKASDDKCTDCAKGYEKFGELCISQSILPGANKLSGGAITGIVIGGLAVISAAGGGLAYYFIRKAKK</sequence>
<dbReference type="AlphaFoldDB" id="A0A9P8LXC5"/>
<keyword evidence="1" id="KW-1133">Transmembrane helix</keyword>
<dbReference type="EMBL" id="AUWU02000002">
    <property type="protein sequence ID" value="KAH0576023.1"/>
    <property type="molecule type" value="Genomic_DNA"/>
</dbReference>